<dbReference type="Pfam" id="PF00651">
    <property type="entry name" value="BTB"/>
    <property type="match status" value="1"/>
</dbReference>
<dbReference type="AlphaFoldDB" id="A0A5C3MSF9"/>
<dbReference type="SMART" id="SM00225">
    <property type="entry name" value="BTB"/>
    <property type="match status" value="1"/>
</dbReference>
<evidence type="ECO:0000313" key="4">
    <source>
        <dbReference type="Proteomes" id="UP000305948"/>
    </source>
</evidence>
<gene>
    <name evidence="3" type="ORF">OE88DRAFT_1664193</name>
</gene>
<evidence type="ECO:0000259" key="2">
    <source>
        <dbReference type="PROSITE" id="PS50097"/>
    </source>
</evidence>
<dbReference type="Gene3D" id="3.30.710.10">
    <property type="entry name" value="Potassium Channel Kv1.1, Chain A"/>
    <property type="match status" value="1"/>
</dbReference>
<dbReference type="PROSITE" id="PS50097">
    <property type="entry name" value="BTB"/>
    <property type="match status" value="1"/>
</dbReference>
<keyword evidence="4" id="KW-1185">Reference proteome</keyword>
<sequence length="320" mass="36228">MESSRKSGWQPTEPLFQEDPTADVILRSTDGADFRAHKLMLSIASPLFRDMFSVGGASNSMPARHDMQPPDDRVVPMTEERAEVVEKLLRLCYPVKGPRWENAAELHPVLMAAIKYQLEGVVETLRRELVAPRFLESEPLRVFAIACHAKFTNDARVAARHALSHPILLEEAPTELSSITAFSLYRFLQFRDKCSKAAAELTTDSSDSSCMGWVPDCDCDWVWFKCQKHSWRPRSVRFDEYVVKWWRTYLSSARAALTQNPSGSSATREETLKAALEEASTCSNCSSKAYMDLTRFSRRLADAVDRKVNEIANTFDFCEA</sequence>
<dbReference type="CDD" id="cd18186">
    <property type="entry name" value="BTB_POZ_ZBTB_KLHL-like"/>
    <property type="match status" value="1"/>
</dbReference>
<dbReference type="InterPro" id="IPR011333">
    <property type="entry name" value="SKP1/BTB/POZ_sf"/>
</dbReference>
<reference evidence="3 4" key="1">
    <citation type="journal article" date="2019" name="Nat. Ecol. Evol.">
        <title>Megaphylogeny resolves global patterns of mushroom evolution.</title>
        <authorList>
            <person name="Varga T."/>
            <person name="Krizsan K."/>
            <person name="Foldi C."/>
            <person name="Dima B."/>
            <person name="Sanchez-Garcia M."/>
            <person name="Sanchez-Ramirez S."/>
            <person name="Szollosi G.J."/>
            <person name="Szarkandi J.G."/>
            <person name="Papp V."/>
            <person name="Albert L."/>
            <person name="Andreopoulos W."/>
            <person name="Angelini C."/>
            <person name="Antonin V."/>
            <person name="Barry K.W."/>
            <person name="Bougher N.L."/>
            <person name="Buchanan P."/>
            <person name="Buyck B."/>
            <person name="Bense V."/>
            <person name="Catcheside P."/>
            <person name="Chovatia M."/>
            <person name="Cooper J."/>
            <person name="Damon W."/>
            <person name="Desjardin D."/>
            <person name="Finy P."/>
            <person name="Geml J."/>
            <person name="Haridas S."/>
            <person name="Hughes K."/>
            <person name="Justo A."/>
            <person name="Karasinski D."/>
            <person name="Kautmanova I."/>
            <person name="Kiss B."/>
            <person name="Kocsube S."/>
            <person name="Kotiranta H."/>
            <person name="LaButti K.M."/>
            <person name="Lechner B.E."/>
            <person name="Liimatainen K."/>
            <person name="Lipzen A."/>
            <person name="Lukacs Z."/>
            <person name="Mihaltcheva S."/>
            <person name="Morgado L.N."/>
            <person name="Niskanen T."/>
            <person name="Noordeloos M.E."/>
            <person name="Ohm R.A."/>
            <person name="Ortiz-Santana B."/>
            <person name="Ovrebo C."/>
            <person name="Racz N."/>
            <person name="Riley R."/>
            <person name="Savchenko A."/>
            <person name="Shiryaev A."/>
            <person name="Soop K."/>
            <person name="Spirin V."/>
            <person name="Szebenyi C."/>
            <person name="Tomsovsky M."/>
            <person name="Tulloss R.E."/>
            <person name="Uehling J."/>
            <person name="Grigoriev I.V."/>
            <person name="Vagvolgyi C."/>
            <person name="Papp T."/>
            <person name="Martin F.M."/>
            <person name="Miettinen O."/>
            <person name="Hibbett D.S."/>
            <person name="Nagy L.G."/>
        </authorList>
    </citation>
    <scope>NUCLEOTIDE SEQUENCE [LARGE SCALE GENOMIC DNA]</scope>
    <source>
        <strain evidence="3 4">OMC1185</strain>
    </source>
</reference>
<name>A0A5C3MSF9_9AGAM</name>
<protein>
    <recommendedName>
        <fullName evidence="2">BTB domain-containing protein</fullName>
    </recommendedName>
</protein>
<dbReference type="InterPro" id="IPR000210">
    <property type="entry name" value="BTB/POZ_dom"/>
</dbReference>
<proteinExistence type="predicted"/>
<dbReference type="OrthoDB" id="3357985at2759"/>
<dbReference type="STRING" id="5364.A0A5C3MSF9"/>
<dbReference type="SUPFAM" id="SSF54695">
    <property type="entry name" value="POZ domain"/>
    <property type="match status" value="1"/>
</dbReference>
<evidence type="ECO:0000313" key="3">
    <source>
        <dbReference type="EMBL" id="TFK48409.1"/>
    </source>
</evidence>
<feature type="region of interest" description="Disordered" evidence="1">
    <location>
        <begin position="1"/>
        <end position="21"/>
    </location>
</feature>
<organism evidence="3 4">
    <name type="scientific">Heliocybe sulcata</name>
    <dbReference type="NCBI Taxonomy" id="5364"/>
    <lineage>
        <taxon>Eukaryota</taxon>
        <taxon>Fungi</taxon>
        <taxon>Dikarya</taxon>
        <taxon>Basidiomycota</taxon>
        <taxon>Agaricomycotina</taxon>
        <taxon>Agaricomycetes</taxon>
        <taxon>Gloeophyllales</taxon>
        <taxon>Gloeophyllaceae</taxon>
        <taxon>Heliocybe</taxon>
    </lineage>
</organism>
<accession>A0A5C3MSF9</accession>
<evidence type="ECO:0000256" key="1">
    <source>
        <dbReference type="SAM" id="MobiDB-lite"/>
    </source>
</evidence>
<dbReference type="Proteomes" id="UP000305948">
    <property type="component" value="Unassembled WGS sequence"/>
</dbReference>
<dbReference type="EMBL" id="ML213519">
    <property type="protein sequence ID" value="TFK48409.1"/>
    <property type="molecule type" value="Genomic_DNA"/>
</dbReference>
<feature type="compositionally biased region" description="Polar residues" evidence="1">
    <location>
        <begin position="1"/>
        <end position="10"/>
    </location>
</feature>
<feature type="domain" description="BTB" evidence="2">
    <location>
        <begin position="22"/>
        <end position="93"/>
    </location>
</feature>